<name>I7MFM6_TETTS</name>
<evidence type="ECO:0000313" key="2">
    <source>
        <dbReference type="Proteomes" id="UP000009168"/>
    </source>
</evidence>
<keyword evidence="2" id="KW-1185">Reference proteome</keyword>
<dbReference type="RefSeq" id="XP_001031711.1">
    <property type="nucleotide sequence ID" value="XM_001031711.1"/>
</dbReference>
<gene>
    <name evidence="1" type="ORF">TTHERM_00755820</name>
</gene>
<dbReference type="SUPFAM" id="SSF51735">
    <property type="entry name" value="NAD(P)-binding Rossmann-fold domains"/>
    <property type="match status" value="1"/>
</dbReference>
<dbReference type="HOGENOM" id="CLU_398775_0_0_1"/>
<evidence type="ECO:0000313" key="1">
    <source>
        <dbReference type="EMBL" id="EAR84048.1"/>
    </source>
</evidence>
<dbReference type="GeneID" id="7826359"/>
<dbReference type="InterPro" id="IPR036291">
    <property type="entry name" value="NAD(P)-bd_dom_sf"/>
</dbReference>
<sequence>MSALKFYLLHTEDKSKWYNYVVQQLTEKKIYFQESNQIKETLKLYKEDEDNSFIFIDIFSTFSSFELEELRGTKSYCVIQCKFELQKTKERITGQKIKEISVKGQSILKCISIFSFISNYDPIIEIKSIASNHINARLASSESYVHFEIVEPSLFQGYRYCVDTDSESLCFMIFNDNPVVKHVTEEISQFINDKLNLRDNTQENEYFEKLIYLKKMGELCKEAMENKSSLHLKPIFITKQIEQQHKEKYIMLKQELAAEAVSIQPTIVDNCIADSKIAPPIQTVNIDTKFDQLFGQKVQFCTTGTAAINQEALFDPLKKLKNSYFSSFYTSNANKGRVIYNQNKSEGVHFYSDIQELVNRFDGIAYIPSLPGKRKEQEMLSFIQAEHSKNYVLAEKPAFANYDCAQKFLKLSQQIKQQNQQSEQQRADRIFFGWHYIHHPAIQDVVKRVQDGEFGLIKKIQAHFVRPKPFSTNGRIFDPNQGGCGLDRFCYPLHLALTLSKYQVKNNKASSEASSQIDCLNDKQQFQVISSTHLSYNDIYDQNNPVFDQIEGRLESKLILNSSIDVELYSSMETNETFYSEALIGFENETQIKLTWFIHPHVQIKDFKLYCASIKYPNKKAFQPLTHMTSFDKNLTSYDYQIQYMVKLKSGLTNYDTSLDRFNLCTESNAYLHLVLDQIFISSGLKVKQGL</sequence>
<dbReference type="KEGG" id="tet:TTHERM_00755820"/>
<organism evidence="1 2">
    <name type="scientific">Tetrahymena thermophila (strain SB210)</name>
    <dbReference type="NCBI Taxonomy" id="312017"/>
    <lineage>
        <taxon>Eukaryota</taxon>
        <taxon>Sar</taxon>
        <taxon>Alveolata</taxon>
        <taxon>Ciliophora</taxon>
        <taxon>Intramacronucleata</taxon>
        <taxon>Oligohymenophorea</taxon>
        <taxon>Hymenostomatida</taxon>
        <taxon>Tetrahymenina</taxon>
        <taxon>Tetrahymenidae</taxon>
        <taxon>Tetrahymena</taxon>
    </lineage>
</organism>
<dbReference type="Gene3D" id="3.30.360.10">
    <property type="entry name" value="Dihydrodipicolinate Reductase, domain 2"/>
    <property type="match status" value="1"/>
</dbReference>
<protein>
    <submittedName>
        <fullName evidence="1">Uncharacterized protein</fullName>
    </submittedName>
</protein>
<dbReference type="Proteomes" id="UP000009168">
    <property type="component" value="Unassembled WGS sequence"/>
</dbReference>
<dbReference type="EMBL" id="GG662437">
    <property type="protein sequence ID" value="EAR84048.1"/>
    <property type="molecule type" value="Genomic_DNA"/>
</dbReference>
<dbReference type="AlphaFoldDB" id="I7MFM6"/>
<dbReference type="InParanoid" id="I7MFM6"/>
<accession>I7MFM6</accession>
<proteinExistence type="predicted"/>
<reference evidence="2" key="1">
    <citation type="journal article" date="2006" name="PLoS Biol.">
        <title>Macronuclear genome sequence of the ciliate Tetrahymena thermophila, a model eukaryote.</title>
        <authorList>
            <person name="Eisen J.A."/>
            <person name="Coyne R.S."/>
            <person name="Wu M."/>
            <person name="Wu D."/>
            <person name="Thiagarajan M."/>
            <person name="Wortman J.R."/>
            <person name="Badger J.H."/>
            <person name="Ren Q."/>
            <person name="Amedeo P."/>
            <person name="Jones K.M."/>
            <person name="Tallon L.J."/>
            <person name="Delcher A.L."/>
            <person name="Salzberg S.L."/>
            <person name="Silva J.C."/>
            <person name="Haas B.J."/>
            <person name="Majoros W.H."/>
            <person name="Farzad M."/>
            <person name="Carlton J.M."/>
            <person name="Smith R.K. Jr."/>
            <person name="Garg J."/>
            <person name="Pearlman R.E."/>
            <person name="Karrer K.M."/>
            <person name="Sun L."/>
            <person name="Manning G."/>
            <person name="Elde N.C."/>
            <person name="Turkewitz A.P."/>
            <person name="Asai D.J."/>
            <person name="Wilkes D.E."/>
            <person name="Wang Y."/>
            <person name="Cai H."/>
            <person name="Collins K."/>
            <person name="Stewart B.A."/>
            <person name="Lee S.R."/>
            <person name="Wilamowska K."/>
            <person name="Weinberg Z."/>
            <person name="Ruzzo W.L."/>
            <person name="Wloga D."/>
            <person name="Gaertig J."/>
            <person name="Frankel J."/>
            <person name="Tsao C.-C."/>
            <person name="Gorovsky M.A."/>
            <person name="Keeling P.J."/>
            <person name="Waller R.F."/>
            <person name="Patron N.J."/>
            <person name="Cherry J.M."/>
            <person name="Stover N.A."/>
            <person name="Krieger C.J."/>
            <person name="del Toro C."/>
            <person name="Ryder H.F."/>
            <person name="Williamson S.C."/>
            <person name="Barbeau R.A."/>
            <person name="Hamilton E.P."/>
            <person name="Orias E."/>
        </authorList>
    </citation>
    <scope>NUCLEOTIDE SEQUENCE [LARGE SCALE GENOMIC DNA]</scope>
    <source>
        <strain evidence="2">SB210</strain>
    </source>
</reference>
<dbReference type="SUPFAM" id="SSF55347">
    <property type="entry name" value="Glyceraldehyde-3-phosphate dehydrogenase-like, C-terminal domain"/>
    <property type="match status" value="1"/>
</dbReference>